<feature type="chain" id="PRO_5046857699" description="Ferritin-like domain-containing protein" evidence="2">
    <location>
        <begin position="32"/>
        <end position="321"/>
    </location>
</feature>
<proteinExistence type="predicted"/>
<feature type="signal peptide" evidence="2">
    <location>
        <begin position="1"/>
        <end position="31"/>
    </location>
</feature>
<dbReference type="InterPro" id="IPR009078">
    <property type="entry name" value="Ferritin-like_SF"/>
</dbReference>
<organism evidence="3 4">
    <name type="scientific">Corallococcus macrosporus</name>
    <dbReference type="NCBI Taxonomy" id="35"/>
    <lineage>
        <taxon>Bacteria</taxon>
        <taxon>Pseudomonadati</taxon>
        <taxon>Myxococcota</taxon>
        <taxon>Myxococcia</taxon>
        <taxon>Myxococcales</taxon>
        <taxon>Cystobacterineae</taxon>
        <taxon>Myxococcaceae</taxon>
        <taxon>Corallococcus</taxon>
    </lineage>
</organism>
<evidence type="ECO:0000313" key="4">
    <source>
        <dbReference type="Proteomes" id="UP000664052"/>
    </source>
</evidence>
<accession>A0ABS3DGA1</accession>
<evidence type="ECO:0000256" key="2">
    <source>
        <dbReference type="SAM" id="SignalP"/>
    </source>
</evidence>
<comment type="caution">
    <text evidence="3">The sequence shown here is derived from an EMBL/GenBank/DDBJ whole genome shotgun (WGS) entry which is preliminary data.</text>
</comment>
<dbReference type="RefSeq" id="WP_207054019.1">
    <property type="nucleotide sequence ID" value="NZ_JAFIMU010000007.1"/>
</dbReference>
<evidence type="ECO:0008006" key="5">
    <source>
        <dbReference type="Google" id="ProtNLM"/>
    </source>
</evidence>
<dbReference type="PROSITE" id="PS51257">
    <property type="entry name" value="PROKAR_LIPOPROTEIN"/>
    <property type="match status" value="1"/>
</dbReference>
<feature type="region of interest" description="Disordered" evidence="1">
    <location>
        <begin position="280"/>
        <end position="299"/>
    </location>
</feature>
<protein>
    <recommendedName>
        <fullName evidence="5">Ferritin-like domain-containing protein</fullName>
    </recommendedName>
</protein>
<name>A0ABS3DGA1_9BACT</name>
<keyword evidence="2" id="KW-0732">Signal</keyword>
<dbReference type="SUPFAM" id="SSF47240">
    <property type="entry name" value="Ferritin-like"/>
    <property type="match status" value="1"/>
</dbReference>
<sequence>MSRRTLRPVFKRLWLLAPVATLGVGCSSTWGCDPDENWEQQTFRVPSTLSDGGVPTQDTSCVELCEALGATIPCARIPGSEVGEDGELIEQVECRAHFACEGRRPEGLCSDGAVATGTPALGALFARMAHLEAASVPAFERLADELAGHGAPRHLVQAARRAAKDEVRHASAMESLARSHGAPMPELKVEPFQARTLEALAIENAVEGCVRETFGALLAGWQARTAEDAKVRESLATIAPDELMHAELSWAIDAWAMERLSPEARERVNAARREAWRELEQDASTSHLPDEVTRPSGLPSTAMARKLVRELASELMPGALA</sequence>
<evidence type="ECO:0000256" key="1">
    <source>
        <dbReference type="SAM" id="MobiDB-lite"/>
    </source>
</evidence>
<evidence type="ECO:0000313" key="3">
    <source>
        <dbReference type="EMBL" id="MBN8230367.1"/>
    </source>
</evidence>
<dbReference type="Proteomes" id="UP000664052">
    <property type="component" value="Unassembled WGS sequence"/>
</dbReference>
<gene>
    <name evidence="3" type="ORF">JYK02_22920</name>
</gene>
<dbReference type="EMBL" id="JAFIMU010000007">
    <property type="protein sequence ID" value="MBN8230367.1"/>
    <property type="molecule type" value="Genomic_DNA"/>
</dbReference>
<reference evidence="3 4" key="1">
    <citation type="submission" date="2021-02" db="EMBL/GenBank/DDBJ databases">
        <title>De Novo genome assembly of isolated myxobacteria.</title>
        <authorList>
            <person name="Stevens D.C."/>
        </authorList>
    </citation>
    <scope>NUCLEOTIDE SEQUENCE [LARGE SCALE GENOMIC DNA]</scope>
    <source>
        <strain evidence="3 4">ATCC 29039</strain>
    </source>
</reference>
<keyword evidence="4" id="KW-1185">Reference proteome</keyword>